<keyword evidence="6" id="KW-1185">Reference proteome</keyword>
<dbReference type="PROSITE" id="PS50043">
    <property type="entry name" value="HTH_LUXR_2"/>
    <property type="match status" value="1"/>
</dbReference>
<evidence type="ECO:0000256" key="3">
    <source>
        <dbReference type="ARBA" id="ARBA00023163"/>
    </source>
</evidence>
<dbReference type="EMBL" id="VOBR01000002">
    <property type="protein sequence ID" value="TWP53665.1"/>
    <property type="molecule type" value="Genomic_DNA"/>
</dbReference>
<evidence type="ECO:0000313" key="5">
    <source>
        <dbReference type="EMBL" id="TWP53665.1"/>
    </source>
</evidence>
<evidence type="ECO:0000259" key="4">
    <source>
        <dbReference type="PROSITE" id="PS50043"/>
    </source>
</evidence>
<comment type="caution">
    <text evidence="5">The sequence shown here is derived from an EMBL/GenBank/DDBJ whole genome shotgun (WGS) entry which is preliminary data.</text>
</comment>
<organism evidence="5 6">
    <name type="scientific">Lentzea tibetensis</name>
    <dbReference type="NCBI Taxonomy" id="2591470"/>
    <lineage>
        <taxon>Bacteria</taxon>
        <taxon>Bacillati</taxon>
        <taxon>Actinomycetota</taxon>
        <taxon>Actinomycetes</taxon>
        <taxon>Pseudonocardiales</taxon>
        <taxon>Pseudonocardiaceae</taxon>
        <taxon>Lentzea</taxon>
    </lineage>
</organism>
<dbReference type="InterPro" id="IPR016032">
    <property type="entry name" value="Sig_transdc_resp-reg_C-effctor"/>
</dbReference>
<keyword evidence="2" id="KW-0238">DNA-binding</keyword>
<dbReference type="InterPro" id="IPR000792">
    <property type="entry name" value="Tscrpt_reg_LuxR_C"/>
</dbReference>
<sequence>MLVIVDDLQWWDRASATALSFCARRAADAPIAFVLATDGPSPDLPELALSGLSLAAAGPLFDALDVPAERRRALLTATAGNPLAMVECAHQSFLEVVPLSDRLRTAFTARLPADALPFLEIVAADGTDRSDVHAGAAHRLGIEPHPAAIDHPLVRSAIYQGIRAPRAVHRALADELIARGEPRRALWHCALAASGQDDELAASLEIAAADASSCGGLSTAADLLRRAASLSSRPSRDRRLAAAGYAAWKSGQPTLARSLSASVSDVAALDRLHGLIALSDDDQRSAHDHLVRAARGRPPEEAVGLLFMAVAAALHADIGTSPALARLSEAGADLGFAVFVDHLARLRDGTIDADPWQLRATAPAALRHSDVHQWLWPLVIARYGADPRAALRFGVEARTSFSTNGMQAVLAFPELWLAELEHELGHWASAFSRATEGLRSAQETGQRARAADFHAVLALVAPNPELCRRHASAALAMAIPLHNRLAAAKAKWALGLLALSTGDNATAVSHLSSITEPTSPTGHTLVSQWAAADLVEACVRTRTPADHVMLPSAATPLMRSRSYRAQALLTDAPDLFAKAASEAFPDHPHEQARAALLHGEWLRRNKHQARSQLRLAHDTFTHLGATHWTSAAARQLRPATGTKFELTPQELSVARLAAKGLTNKEIGASLFLSPRTVGYHLYKIFPKLGIASRSQLRELDLFS</sequence>
<dbReference type="GO" id="GO:0006355">
    <property type="term" value="P:regulation of DNA-templated transcription"/>
    <property type="evidence" value="ECO:0007669"/>
    <property type="project" value="InterPro"/>
</dbReference>
<dbReference type="AlphaFoldDB" id="A0A563F120"/>
<name>A0A563F120_9PSEU</name>
<dbReference type="CDD" id="cd06170">
    <property type="entry name" value="LuxR_C_like"/>
    <property type="match status" value="1"/>
</dbReference>
<keyword evidence="1" id="KW-0805">Transcription regulation</keyword>
<dbReference type="InterPro" id="IPR036388">
    <property type="entry name" value="WH-like_DNA-bd_sf"/>
</dbReference>
<dbReference type="Proteomes" id="UP000316639">
    <property type="component" value="Unassembled WGS sequence"/>
</dbReference>
<dbReference type="SUPFAM" id="SSF46894">
    <property type="entry name" value="C-terminal effector domain of the bipartite response regulators"/>
    <property type="match status" value="1"/>
</dbReference>
<dbReference type="Gene3D" id="1.10.10.10">
    <property type="entry name" value="Winged helix-like DNA-binding domain superfamily/Winged helix DNA-binding domain"/>
    <property type="match status" value="1"/>
</dbReference>
<dbReference type="PANTHER" id="PTHR44688:SF16">
    <property type="entry name" value="DNA-BINDING TRANSCRIPTIONAL ACTIVATOR DEVR_DOSR"/>
    <property type="match status" value="1"/>
</dbReference>
<keyword evidence="3" id="KW-0804">Transcription</keyword>
<dbReference type="PRINTS" id="PR00038">
    <property type="entry name" value="HTHLUXR"/>
</dbReference>
<evidence type="ECO:0000256" key="2">
    <source>
        <dbReference type="ARBA" id="ARBA00023125"/>
    </source>
</evidence>
<reference evidence="5 6" key="1">
    <citation type="submission" date="2019-07" db="EMBL/GenBank/DDBJ databases">
        <title>Lentzea xizangensis sp. nov., isolated from Qinghai-Tibetan Plateau Soils.</title>
        <authorList>
            <person name="Huang J."/>
        </authorList>
    </citation>
    <scope>NUCLEOTIDE SEQUENCE [LARGE SCALE GENOMIC DNA]</scope>
    <source>
        <strain evidence="5 6">FXJ1.1311</strain>
    </source>
</reference>
<dbReference type="OrthoDB" id="3656034at2"/>
<dbReference type="GO" id="GO:0003677">
    <property type="term" value="F:DNA binding"/>
    <property type="evidence" value="ECO:0007669"/>
    <property type="project" value="UniProtKB-KW"/>
</dbReference>
<feature type="domain" description="HTH luxR-type" evidence="4">
    <location>
        <begin position="639"/>
        <end position="703"/>
    </location>
</feature>
<dbReference type="Pfam" id="PF00196">
    <property type="entry name" value="GerE"/>
    <property type="match status" value="1"/>
</dbReference>
<accession>A0A563F120</accession>
<evidence type="ECO:0000256" key="1">
    <source>
        <dbReference type="ARBA" id="ARBA00023015"/>
    </source>
</evidence>
<protein>
    <submittedName>
        <fullName evidence="5">Helix-turn-helix transcriptional regulator</fullName>
    </submittedName>
</protein>
<dbReference type="SMART" id="SM00421">
    <property type="entry name" value="HTH_LUXR"/>
    <property type="match status" value="1"/>
</dbReference>
<proteinExistence type="predicted"/>
<evidence type="ECO:0000313" key="6">
    <source>
        <dbReference type="Proteomes" id="UP000316639"/>
    </source>
</evidence>
<gene>
    <name evidence="5" type="ORF">FKR81_02580</name>
</gene>
<dbReference type="PANTHER" id="PTHR44688">
    <property type="entry name" value="DNA-BINDING TRANSCRIPTIONAL ACTIVATOR DEVR_DOSR"/>
    <property type="match status" value="1"/>
</dbReference>